<evidence type="ECO:0000313" key="8">
    <source>
        <dbReference type="Proteomes" id="UP000324222"/>
    </source>
</evidence>
<comment type="caution">
    <text evidence="7">The sequence shown here is derived from an EMBL/GenBank/DDBJ whole genome shotgun (WGS) entry which is preliminary data.</text>
</comment>
<dbReference type="GO" id="GO:0016020">
    <property type="term" value="C:membrane"/>
    <property type="evidence" value="ECO:0007669"/>
    <property type="project" value="UniProtKB-SubCell"/>
</dbReference>
<protein>
    <submittedName>
        <fullName evidence="7">Transmembrane protein 245</fullName>
    </submittedName>
</protein>
<dbReference type="EMBL" id="VSRR010019477">
    <property type="protein sequence ID" value="MPC62272.1"/>
    <property type="molecule type" value="Genomic_DNA"/>
</dbReference>
<evidence type="ECO:0000313" key="7">
    <source>
        <dbReference type="EMBL" id="MPC62272.1"/>
    </source>
</evidence>
<comment type="subcellular location">
    <subcellularLocation>
        <location evidence="1">Membrane</location>
        <topology evidence="1">Multi-pass membrane protein</topology>
    </subcellularLocation>
</comment>
<keyword evidence="5 6" id="KW-0472">Membrane</keyword>
<dbReference type="PANTHER" id="PTHR21716:SF4">
    <property type="entry name" value="TRANSMEMBRANE PROTEIN 245"/>
    <property type="match status" value="1"/>
</dbReference>
<proteinExistence type="inferred from homology"/>
<keyword evidence="8" id="KW-1185">Reference proteome</keyword>
<dbReference type="InterPro" id="IPR002549">
    <property type="entry name" value="AI-2E-like"/>
</dbReference>
<feature type="transmembrane region" description="Helical" evidence="6">
    <location>
        <begin position="31"/>
        <end position="55"/>
    </location>
</feature>
<name>A0A5B7GTW4_PORTR</name>
<dbReference type="OrthoDB" id="5970161at2759"/>
<gene>
    <name evidence="7" type="primary">TMEM245_0</name>
    <name evidence="7" type="ORF">E2C01_056355</name>
</gene>
<dbReference type="PANTHER" id="PTHR21716">
    <property type="entry name" value="TRANSMEMBRANE PROTEIN"/>
    <property type="match status" value="1"/>
</dbReference>
<sequence>MSLYGESARSPLEHVWRQFVPQGYDQALRNAFYNVAAIVFVGCVAAAAWSVYMIFQVRLVGDYRAVLDSQLKAQVEPFVQPLLWAVLCGSLLHPAKHTVTKWTRDWLAEVQTSHGLVSVAVAFLPLRLVDTVSEIVGRFVVAHVKSVVTVTVILPLLYIVIHHTPTVLSSLAYSILSCLIAITTTVVTVITTNGYIVGVILSLCCVYVCLFIFSLGLSYT</sequence>
<dbReference type="AlphaFoldDB" id="A0A5B7GTW4"/>
<feature type="transmembrane region" description="Helical" evidence="6">
    <location>
        <begin position="135"/>
        <end position="159"/>
    </location>
</feature>
<evidence type="ECO:0000256" key="4">
    <source>
        <dbReference type="ARBA" id="ARBA00022989"/>
    </source>
</evidence>
<keyword evidence="4 6" id="KW-1133">Transmembrane helix</keyword>
<evidence type="ECO:0000256" key="1">
    <source>
        <dbReference type="ARBA" id="ARBA00004141"/>
    </source>
</evidence>
<evidence type="ECO:0000256" key="6">
    <source>
        <dbReference type="SAM" id="Phobius"/>
    </source>
</evidence>
<comment type="similarity">
    <text evidence="2">Belongs to the autoinducer-2 exporter (AI-2E) (TC 2.A.86) family.</text>
</comment>
<evidence type="ECO:0000256" key="3">
    <source>
        <dbReference type="ARBA" id="ARBA00022692"/>
    </source>
</evidence>
<evidence type="ECO:0000256" key="5">
    <source>
        <dbReference type="ARBA" id="ARBA00023136"/>
    </source>
</evidence>
<organism evidence="7 8">
    <name type="scientific">Portunus trituberculatus</name>
    <name type="common">Swimming crab</name>
    <name type="synonym">Neptunus trituberculatus</name>
    <dbReference type="NCBI Taxonomy" id="210409"/>
    <lineage>
        <taxon>Eukaryota</taxon>
        <taxon>Metazoa</taxon>
        <taxon>Ecdysozoa</taxon>
        <taxon>Arthropoda</taxon>
        <taxon>Crustacea</taxon>
        <taxon>Multicrustacea</taxon>
        <taxon>Malacostraca</taxon>
        <taxon>Eumalacostraca</taxon>
        <taxon>Eucarida</taxon>
        <taxon>Decapoda</taxon>
        <taxon>Pleocyemata</taxon>
        <taxon>Brachyura</taxon>
        <taxon>Eubrachyura</taxon>
        <taxon>Portunoidea</taxon>
        <taxon>Portunidae</taxon>
        <taxon>Portuninae</taxon>
        <taxon>Portunus</taxon>
    </lineage>
</organism>
<keyword evidence="3 6" id="KW-0812">Transmembrane</keyword>
<reference evidence="7 8" key="1">
    <citation type="submission" date="2019-05" db="EMBL/GenBank/DDBJ databases">
        <title>Another draft genome of Portunus trituberculatus and its Hox gene families provides insights of decapod evolution.</title>
        <authorList>
            <person name="Jeong J.-H."/>
            <person name="Song I."/>
            <person name="Kim S."/>
            <person name="Choi T."/>
            <person name="Kim D."/>
            <person name="Ryu S."/>
            <person name="Kim W."/>
        </authorList>
    </citation>
    <scope>NUCLEOTIDE SEQUENCE [LARGE SCALE GENOMIC DNA]</scope>
    <source>
        <tissue evidence="7">Muscle</tissue>
    </source>
</reference>
<dbReference type="Proteomes" id="UP000324222">
    <property type="component" value="Unassembled WGS sequence"/>
</dbReference>
<evidence type="ECO:0000256" key="2">
    <source>
        <dbReference type="ARBA" id="ARBA00009773"/>
    </source>
</evidence>
<feature type="transmembrane region" description="Helical" evidence="6">
    <location>
        <begin position="171"/>
        <end position="190"/>
    </location>
</feature>
<feature type="transmembrane region" description="Helical" evidence="6">
    <location>
        <begin position="196"/>
        <end position="217"/>
    </location>
</feature>
<accession>A0A5B7GTW4</accession>